<comment type="caution">
    <text evidence="2">The sequence shown here is derived from an EMBL/GenBank/DDBJ whole genome shotgun (WGS) entry which is preliminary data.</text>
</comment>
<evidence type="ECO:0000313" key="3">
    <source>
        <dbReference type="Proteomes" id="UP000650833"/>
    </source>
</evidence>
<dbReference type="AlphaFoldDB" id="A0A8H7RJ88"/>
<dbReference type="OrthoDB" id="2298468at2759"/>
<keyword evidence="3" id="KW-1185">Reference proteome</keyword>
<evidence type="ECO:0000313" key="2">
    <source>
        <dbReference type="EMBL" id="KAG2210646.1"/>
    </source>
</evidence>
<feature type="non-terminal residue" evidence="2">
    <location>
        <position position="1"/>
    </location>
</feature>
<dbReference type="Proteomes" id="UP000650833">
    <property type="component" value="Unassembled WGS sequence"/>
</dbReference>
<name>A0A8H7RJ88_9FUNG</name>
<dbReference type="EMBL" id="JAEPRC010000079">
    <property type="protein sequence ID" value="KAG2210646.1"/>
    <property type="molecule type" value="Genomic_DNA"/>
</dbReference>
<sequence>EWPQPTRKDCKKIGHCNQKYYKCKLLKRTKLMMAIDTSKKRQTSAIKNAKREAKRQKVVADPNVRWTNCKGIGHKSSRSPDCPRHILSKLKVMNPDCI</sequence>
<feature type="region of interest" description="Disordered" evidence="1">
    <location>
        <begin position="38"/>
        <end position="58"/>
    </location>
</feature>
<reference evidence="2" key="1">
    <citation type="submission" date="2020-12" db="EMBL/GenBank/DDBJ databases">
        <title>Metabolic potential, ecology and presence of endohyphal bacteria is reflected in genomic diversity of Mucoromycotina.</title>
        <authorList>
            <person name="Muszewska A."/>
            <person name="Okrasinska A."/>
            <person name="Steczkiewicz K."/>
            <person name="Drgas O."/>
            <person name="Orlowska M."/>
            <person name="Perlinska-Lenart U."/>
            <person name="Aleksandrzak-Piekarczyk T."/>
            <person name="Szatraj K."/>
            <person name="Zielenkiewicz U."/>
            <person name="Pilsyk S."/>
            <person name="Malc E."/>
            <person name="Mieczkowski P."/>
            <person name="Kruszewska J.S."/>
            <person name="Biernat P."/>
            <person name="Pawlowska J."/>
        </authorList>
    </citation>
    <scope>NUCLEOTIDE SEQUENCE</scope>
    <source>
        <strain evidence="2">CBS 226.32</strain>
    </source>
</reference>
<organism evidence="2 3">
    <name type="scientific">Mucor plumbeus</name>
    <dbReference type="NCBI Taxonomy" id="97098"/>
    <lineage>
        <taxon>Eukaryota</taxon>
        <taxon>Fungi</taxon>
        <taxon>Fungi incertae sedis</taxon>
        <taxon>Mucoromycota</taxon>
        <taxon>Mucoromycotina</taxon>
        <taxon>Mucoromycetes</taxon>
        <taxon>Mucorales</taxon>
        <taxon>Mucorineae</taxon>
        <taxon>Mucoraceae</taxon>
        <taxon>Mucor</taxon>
    </lineage>
</organism>
<protein>
    <submittedName>
        <fullName evidence="2">Uncharacterized protein</fullName>
    </submittedName>
</protein>
<evidence type="ECO:0000256" key="1">
    <source>
        <dbReference type="SAM" id="MobiDB-lite"/>
    </source>
</evidence>
<gene>
    <name evidence="2" type="ORF">INT46_011546</name>
</gene>
<accession>A0A8H7RJ88</accession>
<proteinExistence type="predicted"/>